<evidence type="ECO:0000313" key="1">
    <source>
        <dbReference type="EMBL" id="RHZ52174.1"/>
    </source>
</evidence>
<evidence type="ECO:0000313" key="2">
    <source>
        <dbReference type="Proteomes" id="UP000266861"/>
    </source>
</evidence>
<comment type="caution">
    <text evidence="1">The sequence shown here is derived from an EMBL/GenBank/DDBJ whole genome shotgun (WGS) entry which is preliminary data.</text>
</comment>
<name>A0A397GRK3_9GLOM</name>
<reference evidence="1 2" key="1">
    <citation type="submission" date="2018-08" db="EMBL/GenBank/DDBJ databases">
        <title>Genome and evolution of the arbuscular mycorrhizal fungus Diversispora epigaea (formerly Glomus versiforme) and its bacterial endosymbionts.</title>
        <authorList>
            <person name="Sun X."/>
            <person name="Fei Z."/>
            <person name="Harrison M."/>
        </authorList>
    </citation>
    <scope>NUCLEOTIDE SEQUENCE [LARGE SCALE GENOMIC DNA]</scope>
    <source>
        <strain evidence="1 2">IT104</strain>
    </source>
</reference>
<dbReference type="OrthoDB" id="14833at2759"/>
<organism evidence="1 2">
    <name type="scientific">Diversispora epigaea</name>
    <dbReference type="NCBI Taxonomy" id="1348612"/>
    <lineage>
        <taxon>Eukaryota</taxon>
        <taxon>Fungi</taxon>
        <taxon>Fungi incertae sedis</taxon>
        <taxon>Mucoromycota</taxon>
        <taxon>Glomeromycotina</taxon>
        <taxon>Glomeromycetes</taxon>
        <taxon>Diversisporales</taxon>
        <taxon>Diversisporaceae</taxon>
        <taxon>Diversispora</taxon>
    </lineage>
</organism>
<keyword evidence="2" id="KW-1185">Reference proteome</keyword>
<sequence length="81" mass="9809">MIEQRQRDKVKRGEKTISQYFYWLPEDKEFLSFYGLINNKLQLDGKNRETGSWVYKKLSFYNNCGIKKKNRCNVKNLYLCS</sequence>
<dbReference type="Proteomes" id="UP000266861">
    <property type="component" value="Unassembled WGS sequence"/>
</dbReference>
<protein>
    <submittedName>
        <fullName evidence="1">Uncharacterized protein</fullName>
    </submittedName>
</protein>
<dbReference type="AlphaFoldDB" id="A0A397GRK3"/>
<proteinExistence type="predicted"/>
<gene>
    <name evidence="1" type="ORF">Glove_464g10</name>
</gene>
<dbReference type="EMBL" id="PQFF01000406">
    <property type="protein sequence ID" value="RHZ52174.1"/>
    <property type="molecule type" value="Genomic_DNA"/>
</dbReference>
<accession>A0A397GRK3</accession>